<dbReference type="Proteomes" id="UP001392318">
    <property type="component" value="Unassembled WGS sequence"/>
</dbReference>
<evidence type="ECO:0000313" key="1">
    <source>
        <dbReference type="EMBL" id="MEM5400812.1"/>
    </source>
</evidence>
<proteinExistence type="predicted"/>
<comment type="caution">
    <text evidence="1">The sequence shown here is derived from an EMBL/GenBank/DDBJ whole genome shotgun (WGS) entry which is preliminary data.</text>
</comment>
<protein>
    <submittedName>
        <fullName evidence="1">Uncharacterized protein</fullName>
    </submittedName>
</protein>
<dbReference type="EMBL" id="JAYMRU010000007">
    <property type="protein sequence ID" value="MEM5400812.1"/>
    <property type="molecule type" value="Genomic_DNA"/>
</dbReference>
<accession>A0ACC6RH78</accession>
<evidence type="ECO:0000313" key="2">
    <source>
        <dbReference type="Proteomes" id="UP001392318"/>
    </source>
</evidence>
<name>A0ACC6RH78_9BURK</name>
<reference evidence="1" key="1">
    <citation type="submission" date="2024-01" db="EMBL/GenBank/DDBJ databases">
        <title>The diversity of rhizobia nodulating Mimosa spp. in eleven states of Brazil covering several biomes is determined by host plant, location, and edaphic factors.</title>
        <authorList>
            <person name="Rouws L."/>
            <person name="Barauna A."/>
            <person name="Beukes C."/>
            <person name="De Faria S.M."/>
            <person name="Gross E."/>
            <person name="Dos Reis Junior F.B."/>
            <person name="Simon M."/>
            <person name="Maluk M."/>
            <person name="Odee D.W."/>
            <person name="Kenicer G."/>
            <person name="Young J.P.W."/>
            <person name="Reis V.M."/>
            <person name="Zilli J."/>
            <person name="James E.K."/>
        </authorList>
    </citation>
    <scope>NUCLEOTIDE SEQUENCE</scope>
    <source>
        <strain evidence="1">JPY452</strain>
    </source>
</reference>
<gene>
    <name evidence="1" type="ORF">VSR83_12035</name>
</gene>
<keyword evidence="2" id="KW-1185">Reference proteome</keyword>
<organism evidence="1 2">
    <name type="scientific">Paraburkholderia unamae</name>
    <dbReference type="NCBI Taxonomy" id="219649"/>
    <lineage>
        <taxon>Bacteria</taxon>
        <taxon>Pseudomonadati</taxon>
        <taxon>Pseudomonadota</taxon>
        <taxon>Betaproteobacteria</taxon>
        <taxon>Burkholderiales</taxon>
        <taxon>Burkholderiaceae</taxon>
        <taxon>Paraburkholderia</taxon>
    </lineage>
</organism>
<sequence length="94" mass="10764">MKIKGKRYANANDYDFVEVIYENGGRAYMYKDGEVLFRIWGSDNRYYDADYRRSDLPDSGVTVTGWYADPRSNCKYVGPFPSRVAALAASKVLQ</sequence>